<keyword evidence="2" id="KW-1185">Reference proteome</keyword>
<dbReference type="RefSeq" id="YP_009620579.1">
    <property type="nucleotide sequence ID" value="NC_042090.1"/>
</dbReference>
<dbReference type="Proteomes" id="UP000241842">
    <property type="component" value="Segment"/>
</dbReference>
<name>A0A2H4PRG6_9CAUD</name>
<organism evidence="1 2">
    <name type="scientific">Proteus phage PM135</name>
    <dbReference type="NCBI Taxonomy" id="2048008"/>
    <lineage>
        <taxon>Viruses</taxon>
        <taxon>Duplodnaviria</taxon>
        <taxon>Heunggongvirae</taxon>
        <taxon>Uroviricota</taxon>
        <taxon>Caudoviricetes</taxon>
        <taxon>Demerecviridae</taxon>
        <taxon>Novosibvirus</taxon>
        <taxon>Novosibvirus PM135</taxon>
    </lineage>
</organism>
<protein>
    <submittedName>
        <fullName evidence="1">Ig-like domain protein</fullName>
    </submittedName>
</protein>
<sequence>MSIQLKRATRLFVSTVDKGFSKENTKEVLIQDDFAFNQEASYTDITVNEAGPRPIRGSQRFTDALNAADWNFSTYILPYVDSTGKMMVPDYFMWHALSSYKEIDLAGEHGVHTNETNMVVDFKDSNAHELLMLQLYFLVDNVWYHIKDCQVGQAEVSVDIENIGMTAWSGQGRLIRLLDTQPFDPKEIGITDLEYAALQESYLVNKLTAFKLKDNKTKKEYDIAITGGSFTINNNITYLTPEVMSRVNYAIGSFTGTLEISGSVTAYLNDKSLGTVDLYNDLLASLQSVTDFELALVLGGEYATDRHGAILVAKHAHITPPSIETDDVLGTTIEFRAIPTELDARDDGYLGFSTKFNTTTIKDFIDKGDAHKEADPGTGG</sequence>
<dbReference type="KEGG" id="vg:40097232"/>
<proteinExistence type="predicted"/>
<evidence type="ECO:0000313" key="1">
    <source>
        <dbReference type="EMBL" id="ATW69895.1"/>
    </source>
</evidence>
<dbReference type="GeneID" id="40097232"/>
<dbReference type="InterPro" id="IPR044000">
    <property type="entry name" value="Phage_tube_2"/>
</dbReference>
<dbReference type="Pfam" id="PF18906">
    <property type="entry name" value="Phage_tube_2"/>
    <property type="match status" value="1"/>
</dbReference>
<reference evidence="2" key="1">
    <citation type="submission" date="2017-10" db="EMBL/GenBank/DDBJ databases">
        <title>Isolation and characterization of a group of new proteus bacteriophages.</title>
        <authorList>
            <person name="Kozlova Y.N."/>
            <person name="Morozova V.V."/>
            <person name="Babkin I.V."/>
            <person name="Tikunova N.V."/>
            <person name="Bokovaya O.V."/>
            <person name="Shedko E.D."/>
        </authorList>
    </citation>
    <scope>NUCLEOTIDE SEQUENCE [LARGE SCALE GENOMIC DNA]</scope>
</reference>
<dbReference type="OrthoDB" id="2595at10239"/>
<evidence type="ECO:0000313" key="2">
    <source>
        <dbReference type="Proteomes" id="UP000241842"/>
    </source>
</evidence>
<dbReference type="EMBL" id="MG030347">
    <property type="protein sequence ID" value="ATW69895.1"/>
    <property type="molecule type" value="Genomic_DNA"/>
</dbReference>
<accession>A0A2H4PRG6</accession>